<dbReference type="OrthoDB" id="9799601at2"/>
<dbReference type="RefSeq" id="WP_138320564.1">
    <property type="nucleotide sequence ID" value="NZ_VCBC01000014.1"/>
</dbReference>
<dbReference type="Proteomes" id="UP000307790">
    <property type="component" value="Unassembled WGS sequence"/>
</dbReference>
<feature type="domain" description="N-acetyltransferase" evidence="3">
    <location>
        <begin position="20"/>
        <end position="160"/>
    </location>
</feature>
<evidence type="ECO:0000259" key="3">
    <source>
        <dbReference type="PROSITE" id="PS51186"/>
    </source>
</evidence>
<dbReference type="Gene3D" id="3.40.630.30">
    <property type="match status" value="1"/>
</dbReference>
<reference evidence="4 5" key="1">
    <citation type="submission" date="2019-05" db="EMBL/GenBank/DDBJ databases">
        <title>Genome sequences of Thalassotalea litorea 1K03283.</title>
        <authorList>
            <person name="Zhang D."/>
        </authorList>
    </citation>
    <scope>NUCLEOTIDE SEQUENCE [LARGE SCALE GENOMIC DNA]</scope>
    <source>
        <strain evidence="4 5">MCCC 1K03283</strain>
    </source>
</reference>
<dbReference type="CDD" id="cd04301">
    <property type="entry name" value="NAT_SF"/>
    <property type="match status" value="1"/>
</dbReference>
<dbReference type="InterPro" id="IPR051016">
    <property type="entry name" value="Diverse_Substrate_AcTransf"/>
</dbReference>
<keyword evidence="5" id="KW-1185">Reference proteome</keyword>
<sequence length="160" mass="17695">MAVEIIVADYNNPTHCKDLIMLLNAYAEDPMGGNEPLTDYVKENLCAKLAEQPGVVTLLAYIDNKPAAICNCVFGFSTFKAKPLLNIHDMGVLPEFRGQKLSHKLLAEVEQIAIQKGCCKLTLEVLQGNQVAKQSYINFGFSGYELDPQLGNAEFWEKAL</sequence>
<evidence type="ECO:0000313" key="5">
    <source>
        <dbReference type="Proteomes" id="UP000307790"/>
    </source>
</evidence>
<dbReference type="GO" id="GO:0008080">
    <property type="term" value="F:N-acetyltransferase activity"/>
    <property type="evidence" value="ECO:0007669"/>
    <property type="project" value="UniProtKB-ARBA"/>
</dbReference>
<proteinExistence type="predicted"/>
<dbReference type="AlphaFoldDB" id="A0A5R9II16"/>
<accession>A0A5R9II16</accession>
<evidence type="ECO:0000313" key="4">
    <source>
        <dbReference type="EMBL" id="TLU61798.1"/>
    </source>
</evidence>
<dbReference type="Pfam" id="PF00583">
    <property type="entry name" value="Acetyltransf_1"/>
    <property type="match status" value="1"/>
</dbReference>
<keyword evidence="2" id="KW-0012">Acyltransferase</keyword>
<keyword evidence="1 4" id="KW-0808">Transferase</keyword>
<dbReference type="InterPro" id="IPR000182">
    <property type="entry name" value="GNAT_dom"/>
</dbReference>
<dbReference type="PROSITE" id="PS51186">
    <property type="entry name" value="GNAT"/>
    <property type="match status" value="1"/>
</dbReference>
<protein>
    <submittedName>
        <fullName evidence="4">GNAT family N-acetyltransferase</fullName>
    </submittedName>
</protein>
<gene>
    <name evidence="4" type="ORF">FE810_13335</name>
</gene>
<dbReference type="EMBL" id="VCBC01000014">
    <property type="protein sequence ID" value="TLU61798.1"/>
    <property type="molecule type" value="Genomic_DNA"/>
</dbReference>
<dbReference type="PANTHER" id="PTHR10545">
    <property type="entry name" value="DIAMINE N-ACETYLTRANSFERASE"/>
    <property type="match status" value="1"/>
</dbReference>
<evidence type="ECO:0000256" key="2">
    <source>
        <dbReference type="ARBA" id="ARBA00023315"/>
    </source>
</evidence>
<dbReference type="SUPFAM" id="SSF55729">
    <property type="entry name" value="Acyl-CoA N-acyltransferases (Nat)"/>
    <property type="match status" value="1"/>
</dbReference>
<organism evidence="4 5">
    <name type="scientific">Thalassotalea litorea</name>
    <dbReference type="NCBI Taxonomy" id="2020715"/>
    <lineage>
        <taxon>Bacteria</taxon>
        <taxon>Pseudomonadati</taxon>
        <taxon>Pseudomonadota</taxon>
        <taxon>Gammaproteobacteria</taxon>
        <taxon>Alteromonadales</taxon>
        <taxon>Colwelliaceae</taxon>
        <taxon>Thalassotalea</taxon>
    </lineage>
</organism>
<comment type="caution">
    <text evidence="4">The sequence shown here is derived from an EMBL/GenBank/DDBJ whole genome shotgun (WGS) entry which is preliminary data.</text>
</comment>
<name>A0A5R9II16_9GAMM</name>
<dbReference type="InterPro" id="IPR016181">
    <property type="entry name" value="Acyl_CoA_acyltransferase"/>
</dbReference>
<dbReference type="PANTHER" id="PTHR10545:SF29">
    <property type="entry name" value="GH14572P-RELATED"/>
    <property type="match status" value="1"/>
</dbReference>
<evidence type="ECO:0000256" key="1">
    <source>
        <dbReference type="ARBA" id="ARBA00022679"/>
    </source>
</evidence>